<comment type="cofactor">
    <cofactor evidence="2">
        <name>Ca(2+)</name>
        <dbReference type="ChEBI" id="CHEBI:29108"/>
    </cofactor>
</comment>
<sequence>MKLGVNFLALCALLSLSGSSLAAPSSATSGQVIKAPKIPSSWRHVGSARGSTPFSFTLHLNSANLAGLASRLDQNGAIALSEAEVAAYASPTNATLATVQSYLKAQGIADSAISYNNFKDQITVKSTVAQASKLFSASLASYSNPDGTVLPRTTSYTIPAQISSSVSLVQPLASFFQITTGPGKGNLTTAATKRFELEERAATAPPDCVANRVTPTCLRELYGTNTYTPTGGANTDILVAGFIGQSFSQADLTLYLQQFRPDAATYVMPVIEAKNAVNDPANPGDEATLDVQTVVAQTYPLKSVYYNYGTATDNGGDIFEAAFTDIINNYQAYGSPGVYSVSYGSDEAGFGATEAQVLCNSAMKLTAMGTTIVFSSGDNGVNGQGTNNGDSCPPFVPTYPSGCQYILSVGATVNFAPEVAVTAATAGYYGGGGFSNVFARPTFQNTAVSQYKTVLGTKDAGDYSTTGRGYPDISAQGYAYLITENGNNYRISGTSASCPTVASIFSLLNDARRAKGQKNLGWAHPFLYRTPTGLTDVTSGGSYGCADATLGFPAAKRWDPSSGLGTPYFPNLRTALGI</sequence>
<keyword evidence="9 12" id="KW-0720">Serine protease</keyword>
<dbReference type="OrthoDB" id="409122at2759"/>
<dbReference type="CDD" id="cd11377">
    <property type="entry name" value="Pro-peptidase_S53"/>
    <property type="match status" value="1"/>
</dbReference>
<evidence type="ECO:0000256" key="6">
    <source>
        <dbReference type="ARBA" id="ARBA00022670"/>
    </source>
</evidence>
<keyword evidence="11" id="KW-0865">Zymogen</keyword>
<organism evidence="15 16">
    <name type="scientific">Acaromyces ingoldii</name>
    <dbReference type="NCBI Taxonomy" id="215250"/>
    <lineage>
        <taxon>Eukaryota</taxon>
        <taxon>Fungi</taxon>
        <taxon>Dikarya</taxon>
        <taxon>Basidiomycota</taxon>
        <taxon>Ustilaginomycotina</taxon>
        <taxon>Exobasidiomycetes</taxon>
        <taxon>Exobasidiales</taxon>
        <taxon>Cryptobasidiaceae</taxon>
        <taxon>Acaromyces</taxon>
    </lineage>
</organism>
<dbReference type="PROSITE" id="PS51695">
    <property type="entry name" value="SEDOLISIN"/>
    <property type="match status" value="1"/>
</dbReference>
<dbReference type="InterPro" id="IPR000209">
    <property type="entry name" value="Peptidase_S8/S53_dom"/>
</dbReference>
<gene>
    <name evidence="15" type="ORF">FA10DRAFT_262991</name>
</gene>
<evidence type="ECO:0000256" key="1">
    <source>
        <dbReference type="ARBA" id="ARBA00001910"/>
    </source>
</evidence>
<feature type="active site" description="Charge relay system" evidence="12">
    <location>
        <position position="290"/>
    </location>
</feature>
<dbReference type="PANTHER" id="PTHR14218">
    <property type="entry name" value="PROTEASE S8 TRIPEPTIDYL PEPTIDASE I CLN2"/>
    <property type="match status" value="1"/>
</dbReference>
<dbReference type="STRING" id="215250.A0A316YBX6"/>
<dbReference type="InterPro" id="IPR030400">
    <property type="entry name" value="Sedolisin_dom"/>
</dbReference>
<dbReference type="Gene3D" id="3.40.50.200">
    <property type="entry name" value="Peptidase S8/S53 domain"/>
    <property type="match status" value="1"/>
</dbReference>
<dbReference type="InParanoid" id="A0A316YBX6"/>
<keyword evidence="10" id="KW-0106">Calcium</keyword>
<feature type="active site" description="Charge relay system" evidence="12">
    <location>
        <position position="495"/>
    </location>
</feature>
<evidence type="ECO:0000256" key="5">
    <source>
        <dbReference type="ARBA" id="ARBA00012462"/>
    </source>
</evidence>
<evidence type="ECO:0000256" key="10">
    <source>
        <dbReference type="ARBA" id="ARBA00022837"/>
    </source>
</evidence>
<feature type="chain" id="PRO_5016393975" description="tripeptidyl-peptidase II" evidence="13">
    <location>
        <begin position="23"/>
        <end position="578"/>
    </location>
</feature>
<dbReference type="SMART" id="SM00944">
    <property type="entry name" value="Pro-kuma_activ"/>
    <property type="match status" value="1"/>
</dbReference>
<dbReference type="PANTHER" id="PTHR14218:SF15">
    <property type="entry name" value="TRIPEPTIDYL-PEPTIDASE 1"/>
    <property type="match status" value="1"/>
</dbReference>
<dbReference type="SUPFAM" id="SSF52743">
    <property type="entry name" value="Subtilisin-like"/>
    <property type="match status" value="1"/>
</dbReference>
<evidence type="ECO:0000259" key="14">
    <source>
        <dbReference type="PROSITE" id="PS51695"/>
    </source>
</evidence>
<dbReference type="AlphaFoldDB" id="A0A316YBX6"/>
<dbReference type="RefSeq" id="XP_025374458.1">
    <property type="nucleotide sequence ID" value="XM_025520167.1"/>
</dbReference>
<keyword evidence="16" id="KW-1185">Reference proteome</keyword>
<evidence type="ECO:0000256" key="12">
    <source>
        <dbReference type="PROSITE-ProRule" id="PRU01032"/>
    </source>
</evidence>
<evidence type="ECO:0000256" key="3">
    <source>
        <dbReference type="ARBA" id="ARBA00002451"/>
    </source>
</evidence>
<dbReference type="InterPro" id="IPR050819">
    <property type="entry name" value="Tripeptidyl-peptidase_I"/>
</dbReference>
<proteinExistence type="predicted"/>
<dbReference type="Pfam" id="PF09286">
    <property type="entry name" value="Pro-kuma_activ"/>
    <property type="match status" value="1"/>
</dbReference>
<dbReference type="SUPFAM" id="SSF54897">
    <property type="entry name" value="Protease propeptides/inhibitors"/>
    <property type="match status" value="1"/>
</dbReference>
<dbReference type="GO" id="GO:0004252">
    <property type="term" value="F:serine-type endopeptidase activity"/>
    <property type="evidence" value="ECO:0007669"/>
    <property type="project" value="UniProtKB-UniRule"/>
</dbReference>
<accession>A0A316YBX6</accession>
<feature type="active site" description="Charge relay system" evidence="12">
    <location>
        <position position="286"/>
    </location>
</feature>
<comment type="catalytic activity">
    <reaction evidence="1">
        <text>Release of an N-terminal tripeptide from a polypeptide.</text>
        <dbReference type="EC" id="3.4.14.10"/>
    </reaction>
</comment>
<dbReference type="CDD" id="cd04056">
    <property type="entry name" value="Peptidases_S53"/>
    <property type="match status" value="1"/>
</dbReference>
<protein>
    <recommendedName>
        <fullName evidence="5">tripeptidyl-peptidase II</fullName>
        <ecNumber evidence="5">3.4.14.10</ecNumber>
    </recommendedName>
</protein>
<comment type="subcellular location">
    <subcellularLocation>
        <location evidence="4">Secreted</location>
        <location evidence="4">Extracellular space</location>
    </subcellularLocation>
</comment>
<evidence type="ECO:0000256" key="13">
    <source>
        <dbReference type="SAM" id="SignalP"/>
    </source>
</evidence>
<keyword evidence="6 12" id="KW-0645">Protease</keyword>
<evidence type="ECO:0000256" key="4">
    <source>
        <dbReference type="ARBA" id="ARBA00004239"/>
    </source>
</evidence>
<comment type="caution">
    <text evidence="12">Lacks conserved residue(s) required for the propagation of feature annotation.</text>
</comment>
<evidence type="ECO:0000256" key="7">
    <source>
        <dbReference type="ARBA" id="ARBA00022723"/>
    </source>
</evidence>
<dbReference type="GO" id="GO:0046872">
    <property type="term" value="F:metal ion binding"/>
    <property type="evidence" value="ECO:0007669"/>
    <property type="project" value="UniProtKB-KW"/>
</dbReference>
<evidence type="ECO:0000313" key="15">
    <source>
        <dbReference type="EMBL" id="PWN87260.1"/>
    </source>
</evidence>
<name>A0A316YBX6_9BASI</name>
<dbReference type="Proteomes" id="UP000245768">
    <property type="component" value="Unassembled WGS sequence"/>
</dbReference>
<dbReference type="InterPro" id="IPR036852">
    <property type="entry name" value="Peptidase_S8/S53_dom_sf"/>
</dbReference>
<dbReference type="Pfam" id="PF00082">
    <property type="entry name" value="Peptidase_S8"/>
    <property type="match status" value="1"/>
</dbReference>
<feature type="signal peptide" evidence="13">
    <location>
        <begin position="1"/>
        <end position="22"/>
    </location>
</feature>
<dbReference type="GO" id="GO:0006508">
    <property type="term" value="P:proteolysis"/>
    <property type="evidence" value="ECO:0007669"/>
    <property type="project" value="UniProtKB-KW"/>
</dbReference>
<dbReference type="InterPro" id="IPR015366">
    <property type="entry name" value="S53_propep"/>
</dbReference>
<evidence type="ECO:0000256" key="8">
    <source>
        <dbReference type="ARBA" id="ARBA00022801"/>
    </source>
</evidence>
<evidence type="ECO:0000256" key="2">
    <source>
        <dbReference type="ARBA" id="ARBA00001913"/>
    </source>
</evidence>
<keyword evidence="13" id="KW-0732">Signal</keyword>
<dbReference type="GO" id="GO:0005576">
    <property type="term" value="C:extracellular region"/>
    <property type="evidence" value="ECO:0007669"/>
    <property type="project" value="UniProtKB-SubCell"/>
</dbReference>
<dbReference type="EMBL" id="KZ819641">
    <property type="protein sequence ID" value="PWN87260.1"/>
    <property type="molecule type" value="Genomic_DNA"/>
</dbReference>
<feature type="domain" description="Peptidase S53" evidence="14">
    <location>
        <begin position="212"/>
        <end position="578"/>
    </location>
</feature>
<keyword evidence="7" id="KW-0479">Metal-binding</keyword>
<dbReference type="EC" id="3.4.14.10" evidence="5"/>
<dbReference type="GeneID" id="37042083"/>
<evidence type="ECO:0000256" key="11">
    <source>
        <dbReference type="ARBA" id="ARBA00023145"/>
    </source>
</evidence>
<keyword evidence="8 12" id="KW-0378">Hydrolase</keyword>
<dbReference type="GO" id="GO:0008240">
    <property type="term" value="F:tripeptidyl-peptidase activity"/>
    <property type="evidence" value="ECO:0007669"/>
    <property type="project" value="UniProtKB-EC"/>
</dbReference>
<evidence type="ECO:0000256" key="9">
    <source>
        <dbReference type="ARBA" id="ARBA00022825"/>
    </source>
</evidence>
<comment type="function">
    <text evidence="3">Secreted tripeptidyl-peptidase which degrades proteins at acidic pHs and is involved in virulence.</text>
</comment>
<reference evidence="15 16" key="1">
    <citation type="journal article" date="2018" name="Mol. Biol. Evol.">
        <title>Broad Genomic Sampling Reveals a Smut Pathogenic Ancestry of the Fungal Clade Ustilaginomycotina.</title>
        <authorList>
            <person name="Kijpornyongpan T."/>
            <person name="Mondo S.J."/>
            <person name="Barry K."/>
            <person name="Sandor L."/>
            <person name="Lee J."/>
            <person name="Lipzen A."/>
            <person name="Pangilinan J."/>
            <person name="LaButti K."/>
            <person name="Hainaut M."/>
            <person name="Henrissat B."/>
            <person name="Grigoriev I.V."/>
            <person name="Spatafora J.W."/>
            <person name="Aime M.C."/>
        </authorList>
    </citation>
    <scope>NUCLEOTIDE SEQUENCE [LARGE SCALE GENOMIC DNA]</scope>
    <source>
        <strain evidence="15 16">MCA 4198</strain>
    </source>
</reference>
<evidence type="ECO:0000313" key="16">
    <source>
        <dbReference type="Proteomes" id="UP000245768"/>
    </source>
</evidence>